<dbReference type="EMBL" id="BIFR01000001">
    <property type="protein sequence ID" value="GCE11795.1"/>
    <property type="molecule type" value="Genomic_DNA"/>
</dbReference>
<evidence type="ECO:0000313" key="1">
    <source>
        <dbReference type="EMBL" id="GCE11795.1"/>
    </source>
</evidence>
<keyword evidence="2" id="KW-1185">Reference proteome</keyword>
<dbReference type="InterPro" id="IPR045507">
    <property type="entry name" value="DUF6483"/>
</dbReference>
<gene>
    <name evidence="1" type="ORF">KTT_16540</name>
</gene>
<protein>
    <submittedName>
        <fullName evidence="1">Uncharacterized protein</fullName>
    </submittedName>
</protein>
<reference evidence="2" key="1">
    <citation type="submission" date="2018-12" db="EMBL/GenBank/DDBJ databases">
        <title>Tengunoibacter tsumagoiensis gen. nov., sp. nov., Dictyobacter kobayashii sp. nov., D. alpinus sp. nov., and D. joshuensis sp. nov. and description of Dictyobacteraceae fam. nov. within the order Ktedonobacterales isolated from Tengu-no-mugimeshi.</title>
        <authorList>
            <person name="Wang C.M."/>
            <person name="Zheng Y."/>
            <person name="Sakai Y."/>
            <person name="Toyoda A."/>
            <person name="Minakuchi Y."/>
            <person name="Abe K."/>
            <person name="Yokota A."/>
            <person name="Yabe S."/>
        </authorList>
    </citation>
    <scope>NUCLEOTIDE SEQUENCE [LARGE SCALE GENOMIC DNA]</scope>
    <source>
        <strain evidence="2">Uno3</strain>
    </source>
</reference>
<dbReference type="Pfam" id="PF20092">
    <property type="entry name" value="DUF6483"/>
    <property type="match status" value="1"/>
</dbReference>
<name>A0A401ZY80_9CHLR</name>
<organism evidence="1 2">
    <name type="scientific">Tengunoibacter tsumagoiensis</name>
    <dbReference type="NCBI Taxonomy" id="2014871"/>
    <lineage>
        <taxon>Bacteria</taxon>
        <taxon>Bacillati</taxon>
        <taxon>Chloroflexota</taxon>
        <taxon>Ktedonobacteria</taxon>
        <taxon>Ktedonobacterales</taxon>
        <taxon>Dictyobacteraceae</taxon>
        <taxon>Tengunoibacter</taxon>
    </lineage>
</organism>
<proteinExistence type="predicted"/>
<dbReference type="OrthoDB" id="157116at2"/>
<sequence>MINRDYILRLAEAIGRELSFILKLRRRDNDEEVLIYIDDVLLRTVGMTSRFLNSLSDEMLVKALSPIDRLNVEAALWIASLLQEEAAIYTARGNSSEGYYRSVKALALYLAASQQEPLEEAPFFQERILNLLQTLADYELPDSVKQQLFAYYERIGHYGKAEDIFFELLEHGKTIALLEQGRAFYQRLQAKNPADLAAGNLNEMEVAEGLAQVEKLL</sequence>
<dbReference type="RefSeq" id="WP_126579471.1">
    <property type="nucleotide sequence ID" value="NZ_BIFR01000001.1"/>
</dbReference>
<dbReference type="AlphaFoldDB" id="A0A401ZY80"/>
<accession>A0A401ZY80</accession>
<evidence type="ECO:0000313" key="2">
    <source>
        <dbReference type="Proteomes" id="UP000287352"/>
    </source>
</evidence>
<comment type="caution">
    <text evidence="1">The sequence shown here is derived from an EMBL/GenBank/DDBJ whole genome shotgun (WGS) entry which is preliminary data.</text>
</comment>
<dbReference type="Proteomes" id="UP000287352">
    <property type="component" value="Unassembled WGS sequence"/>
</dbReference>